<organism evidence="2 3">
    <name type="scientific">Thalassospira xiamenensis</name>
    <dbReference type="NCBI Taxonomy" id="220697"/>
    <lineage>
        <taxon>Bacteria</taxon>
        <taxon>Pseudomonadati</taxon>
        <taxon>Pseudomonadota</taxon>
        <taxon>Alphaproteobacteria</taxon>
        <taxon>Rhodospirillales</taxon>
        <taxon>Thalassospiraceae</taxon>
        <taxon>Thalassospira</taxon>
    </lineage>
</organism>
<accession>A0A285RR90</accession>
<dbReference type="AlphaFoldDB" id="A0A285RR90"/>
<dbReference type="EMBL" id="OBMM01000001">
    <property type="protein sequence ID" value="SOB96394.1"/>
    <property type="molecule type" value="Genomic_DNA"/>
</dbReference>
<sequence length="105" mass="10552">MGSGSSLRGVVADWADGAFGHAERLASDGGVCVLPSMMLLPLSGGGMGFRRGPKPVKPGLVGTKPQKVGQPQDQTGDGDHQDDADEIGGEEGQDAAGQGGDGHVR</sequence>
<feature type="region of interest" description="Disordered" evidence="1">
    <location>
        <begin position="44"/>
        <end position="105"/>
    </location>
</feature>
<evidence type="ECO:0000313" key="2">
    <source>
        <dbReference type="EMBL" id="SOB96394.1"/>
    </source>
</evidence>
<gene>
    <name evidence="2" type="ORF">SAMN05428964_1011858</name>
</gene>
<name>A0A285RR90_9PROT</name>
<reference evidence="2 3" key="1">
    <citation type="submission" date="2017-08" db="EMBL/GenBank/DDBJ databases">
        <authorList>
            <person name="de Groot N.N."/>
        </authorList>
    </citation>
    <scope>NUCLEOTIDE SEQUENCE [LARGE SCALE GENOMIC DNA]</scope>
    <source>
        <strain evidence="2 3">USBA 78</strain>
    </source>
</reference>
<proteinExistence type="predicted"/>
<protein>
    <submittedName>
        <fullName evidence="2">Uncharacterized protein</fullName>
    </submittedName>
</protein>
<evidence type="ECO:0000313" key="3">
    <source>
        <dbReference type="Proteomes" id="UP000219068"/>
    </source>
</evidence>
<evidence type="ECO:0000256" key="1">
    <source>
        <dbReference type="SAM" id="MobiDB-lite"/>
    </source>
</evidence>
<dbReference type="Proteomes" id="UP000219068">
    <property type="component" value="Unassembled WGS sequence"/>
</dbReference>
<feature type="compositionally biased region" description="Acidic residues" evidence="1">
    <location>
        <begin position="80"/>
        <end position="93"/>
    </location>
</feature>